<proteinExistence type="predicted"/>
<dbReference type="Pfam" id="PF00069">
    <property type="entry name" value="Pkinase"/>
    <property type="match status" value="1"/>
</dbReference>
<organism evidence="2 3">
    <name type="scientific">Blepharisma stoltei</name>
    <dbReference type="NCBI Taxonomy" id="1481888"/>
    <lineage>
        <taxon>Eukaryota</taxon>
        <taxon>Sar</taxon>
        <taxon>Alveolata</taxon>
        <taxon>Ciliophora</taxon>
        <taxon>Postciliodesmatophora</taxon>
        <taxon>Heterotrichea</taxon>
        <taxon>Heterotrichida</taxon>
        <taxon>Blepharismidae</taxon>
        <taxon>Blepharisma</taxon>
    </lineage>
</organism>
<keyword evidence="3" id="KW-1185">Reference proteome</keyword>
<accession>A0AAU9IQP0</accession>
<dbReference type="PANTHER" id="PTHR44329">
    <property type="entry name" value="SERINE/THREONINE-PROTEIN KINASE TNNI3K-RELATED"/>
    <property type="match status" value="1"/>
</dbReference>
<dbReference type="Proteomes" id="UP001162131">
    <property type="component" value="Unassembled WGS sequence"/>
</dbReference>
<dbReference type="AlphaFoldDB" id="A0AAU9IQP0"/>
<gene>
    <name evidence="2" type="ORF">BSTOLATCC_MIC15784</name>
</gene>
<dbReference type="EMBL" id="CAJZBQ010000015">
    <property type="protein sequence ID" value="CAG9316353.1"/>
    <property type="molecule type" value="Genomic_DNA"/>
</dbReference>
<dbReference type="InterPro" id="IPR000719">
    <property type="entry name" value="Prot_kinase_dom"/>
</dbReference>
<dbReference type="GO" id="GO:0005524">
    <property type="term" value="F:ATP binding"/>
    <property type="evidence" value="ECO:0007669"/>
    <property type="project" value="InterPro"/>
</dbReference>
<evidence type="ECO:0000259" key="1">
    <source>
        <dbReference type="PROSITE" id="PS50011"/>
    </source>
</evidence>
<evidence type="ECO:0000313" key="3">
    <source>
        <dbReference type="Proteomes" id="UP001162131"/>
    </source>
</evidence>
<name>A0AAU9IQP0_9CILI</name>
<dbReference type="Gene3D" id="1.10.510.10">
    <property type="entry name" value="Transferase(Phosphotransferase) domain 1"/>
    <property type="match status" value="1"/>
</dbReference>
<dbReference type="SUPFAM" id="SSF56112">
    <property type="entry name" value="Protein kinase-like (PK-like)"/>
    <property type="match status" value="1"/>
</dbReference>
<dbReference type="GO" id="GO:0004674">
    <property type="term" value="F:protein serine/threonine kinase activity"/>
    <property type="evidence" value="ECO:0007669"/>
    <property type="project" value="TreeGrafter"/>
</dbReference>
<dbReference type="PROSITE" id="PS50011">
    <property type="entry name" value="PROTEIN_KINASE_DOM"/>
    <property type="match status" value="1"/>
</dbReference>
<evidence type="ECO:0000313" key="2">
    <source>
        <dbReference type="EMBL" id="CAG9316353.1"/>
    </source>
</evidence>
<reference evidence="2" key="1">
    <citation type="submission" date="2021-09" db="EMBL/GenBank/DDBJ databases">
        <authorList>
            <consortium name="AG Swart"/>
            <person name="Singh M."/>
            <person name="Singh A."/>
            <person name="Seah K."/>
            <person name="Emmerich C."/>
        </authorList>
    </citation>
    <scope>NUCLEOTIDE SEQUENCE</scope>
    <source>
        <strain evidence="2">ATCC30299</strain>
    </source>
</reference>
<dbReference type="InterPro" id="IPR051681">
    <property type="entry name" value="Ser/Thr_Kinases-Pseudokinases"/>
</dbReference>
<comment type="caution">
    <text evidence="2">The sequence shown here is derived from an EMBL/GenBank/DDBJ whole genome shotgun (WGS) entry which is preliminary data.</text>
</comment>
<protein>
    <recommendedName>
        <fullName evidence="1">Protein kinase domain-containing protein</fullName>
    </recommendedName>
</protein>
<sequence>MTELVQILIENEKTIVEYILKNYDLAKIFGLTPFKPAKAICGVEFIFDPNTLNRLDRHPGSNFKGTDTTLDLSLSDKPHKNISELINDSDKTISLTDYMKLKDDDAFLSRSSTADTSSADLQREEYSVWWHTETIEKRSNSLNSNIYASLKDKWEKDEKFCSFKELDFKSCLAKEILKKIGEVIVKIAERGVEFLRFPGELIEISMQQETKIRMIPHNISKIAKINSSIDLERYRGVIEEWLKPYAKEIRFIKSLHYELTPSDFNRASEIAISGLYKGNQVQSWITPKKNSQLYIDYYYELKTLKDLSHKNILKVYGLHDTKNFCSLIVEECKSLKSTLEENISVQKVVKIGLEIAEGVKYIHDQNFICGCLTPENIFINCQSKIVLGRLRIAKAEFAAFFCAPEVLANREVEAAADIWSFGMILYWMLAKRIPFDYLRDSEDFSFKFLSDSIEFNRRKPMLDRRIEEKYPKLVSLIRDTWSILPENRPVIEDIIEDLKEILDEINNN</sequence>
<dbReference type="InterPro" id="IPR011009">
    <property type="entry name" value="Kinase-like_dom_sf"/>
</dbReference>
<feature type="domain" description="Protein kinase" evidence="1">
    <location>
        <begin position="219"/>
        <end position="502"/>
    </location>
</feature>